<gene>
    <name evidence="5" type="ORF">BINO364_LOCUS12501</name>
</gene>
<reference evidence="5" key="1">
    <citation type="submission" date="2021-12" db="EMBL/GenBank/DDBJ databases">
        <authorList>
            <person name="Martin H S."/>
        </authorList>
    </citation>
    <scope>NUCLEOTIDE SEQUENCE</scope>
</reference>
<dbReference type="EMBL" id="OV170226">
    <property type="protein sequence ID" value="CAH0727119.1"/>
    <property type="molecule type" value="Genomic_DNA"/>
</dbReference>
<dbReference type="AlphaFoldDB" id="A0A8J9YCA5"/>
<dbReference type="Pfam" id="PF00089">
    <property type="entry name" value="Trypsin"/>
    <property type="match status" value="1"/>
</dbReference>
<accession>A0A8J9YCA5</accession>
<feature type="signal peptide" evidence="3">
    <location>
        <begin position="1"/>
        <end position="17"/>
    </location>
</feature>
<evidence type="ECO:0000259" key="4">
    <source>
        <dbReference type="PROSITE" id="PS50240"/>
    </source>
</evidence>
<evidence type="ECO:0000256" key="2">
    <source>
        <dbReference type="SAM" id="MobiDB-lite"/>
    </source>
</evidence>
<feature type="domain" description="Peptidase S1" evidence="4">
    <location>
        <begin position="525"/>
        <end position="744"/>
    </location>
</feature>
<dbReference type="GO" id="GO:0004252">
    <property type="term" value="F:serine-type endopeptidase activity"/>
    <property type="evidence" value="ECO:0007669"/>
    <property type="project" value="InterPro"/>
</dbReference>
<dbReference type="PANTHER" id="PTHR24250">
    <property type="entry name" value="CHYMOTRYPSIN-RELATED"/>
    <property type="match status" value="1"/>
</dbReference>
<dbReference type="Gene3D" id="2.40.10.10">
    <property type="entry name" value="Trypsin-like serine proteases"/>
    <property type="match status" value="1"/>
</dbReference>
<evidence type="ECO:0000256" key="1">
    <source>
        <dbReference type="ARBA" id="ARBA00023157"/>
    </source>
</evidence>
<organism evidence="5 6">
    <name type="scientific">Brenthis ino</name>
    <name type="common">lesser marbled fritillary</name>
    <dbReference type="NCBI Taxonomy" id="405034"/>
    <lineage>
        <taxon>Eukaryota</taxon>
        <taxon>Metazoa</taxon>
        <taxon>Ecdysozoa</taxon>
        <taxon>Arthropoda</taxon>
        <taxon>Hexapoda</taxon>
        <taxon>Insecta</taxon>
        <taxon>Pterygota</taxon>
        <taxon>Neoptera</taxon>
        <taxon>Endopterygota</taxon>
        <taxon>Lepidoptera</taxon>
        <taxon>Glossata</taxon>
        <taxon>Ditrysia</taxon>
        <taxon>Papilionoidea</taxon>
        <taxon>Nymphalidae</taxon>
        <taxon>Heliconiinae</taxon>
        <taxon>Argynnini</taxon>
        <taxon>Brenthis</taxon>
    </lineage>
</organism>
<dbReference type="InterPro" id="IPR001254">
    <property type="entry name" value="Trypsin_dom"/>
</dbReference>
<keyword evidence="6" id="KW-1185">Reference proteome</keyword>
<name>A0A8J9YCA5_9NEOP</name>
<dbReference type="GO" id="GO:0006508">
    <property type="term" value="P:proteolysis"/>
    <property type="evidence" value="ECO:0007669"/>
    <property type="project" value="InterPro"/>
</dbReference>
<evidence type="ECO:0000256" key="3">
    <source>
        <dbReference type="SAM" id="SignalP"/>
    </source>
</evidence>
<dbReference type="InterPro" id="IPR009003">
    <property type="entry name" value="Peptidase_S1_PA"/>
</dbReference>
<dbReference type="PROSITE" id="PS50240">
    <property type="entry name" value="TRYPSIN_DOM"/>
    <property type="match status" value="1"/>
</dbReference>
<protein>
    <recommendedName>
        <fullName evidence="4">Peptidase S1 domain-containing protein</fullName>
    </recommendedName>
</protein>
<feature type="chain" id="PRO_5035420068" description="Peptidase S1 domain-containing protein" evidence="3">
    <location>
        <begin position="18"/>
        <end position="749"/>
    </location>
</feature>
<proteinExistence type="predicted"/>
<dbReference type="PANTHER" id="PTHR24250:SF27">
    <property type="entry name" value="ELASTASE 2 LIKE"/>
    <property type="match status" value="1"/>
</dbReference>
<evidence type="ECO:0000313" key="5">
    <source>
        <dbReference type="EMBL" id="CAH0727119.1"/>
    </source>
</evidence>
<keyword evidence="3" id="KW-0732">Signal</keyword>
<dbReference type="OrthoDB" id="6732254at2759"/>
<feature type="compositionally biased region" description="Acidic residues" evidence="2">
    <location>
        <begin position="381"/>
        <end position="399"/>
    </location>
</feature>
<dbReference type="SUPFAM" id="SSF50494">
    <property type="entry name" value="Trypsin-like serine proteases"/>
    <property type="match status" value="1"/>
</dbReference>
<sequence length="749" mass="85646">MFLHFFIALLLLKTVSPQINGEFWWLHEKVAKLQQVEPPPPKFDDVNDFDTDESVKVVFKDNEMYSKEEINDNITKIESFLNQGEVLPNVIYFQDQSALATPIISKNSTFIKKNVTNMQVSEAYNNSIKEKETYLLNNNTHSNGDEFEFIFPKNNDLLWEDNINNYTKTVIFNDSKIYDSKKMYKPNTIKLNDKVWFEEGKKQFESESICTFMTKEECISIKGIVNFPESCSRKITFETQKICCILPLPTKVASKIRYPQTFHTFVKRYKRSEPGEKLSSVLRQRNALLLRNHSQIQKNKPALKIVTPDYVDPYWNIKNPKFRNPSTPISQDYKSPDYVDDYTAELPRPGLVGIYSENEKLQGETSWKVRNIRKGFTYYDDTDEVSEEDDDDDDDDESDIPLGYSTFDPRLGISTNKPRPIRRKLNRVTTPRVDTMQHSESQTINFHSTPDFHVLQGFKLINLVGNKNRYVRKTTTERFYENDEEESIDQSSPVTNSDGEYIDTIDVEQQVYKRCGKNIKSTLNSLNSEKDATENGCDPWLAIVVTTKNPESILCYATIVHPRAAVTAADCVHKKAVGEVTIMSGVWDLKQDRENSQQRMATIHVHKQFSSGDLANNLAILHWKRPLRIDAKVQPACLGDPHIGDSCYFVGWGGYDQALQPLSHWQHATILTPRDCNDKISSPDINIPAAAFCASVRTRGTVTGVGGPLLCKTGNRISIVGVAVYRESVIVLLPTFEWIISALKDLQIQ</sequence>
<dbReference type="InterPro" id="IPR043504">
    <property type="entry name" value="Peptidase_S1_PA_chymotrypsin"/>
</dbReference>
<dbReference type="SMART" id="SM00020">
    <property type="entry name" value="Tryp_SPc"/>
    <property type="match status" value="1"/>
</dbReference>
<feature type="non-terminal residue" evidence="5">
    <location>
        <position position="749"/>
    </location>
</feature>
<keyword evidence="1" id="KW-1015">Disulfide bond</keyword>
<evidence type="ECO:0000313" key="6">
    <source>
        <dbReference type="Proteomes" id="UP000838878"/>
    </source>
</evidence>
<dbReference type="Proteomes" id="UP000838878">
    <property type="component" value="Chromosome 6"/>
</dbReference>
<feature type="region of interest" description="Disordered" evidence="2">
    <location>
        <begin position="381"/>
        <end position="417"/>
    </location>
</feature>